<sequence>MSTSAGATPEIESAFEVRGPVVVAFVNSTDAHGNDAQDENRPESQYIETDPANKQVLLEAHYSGRFAFFKLRIPVCLKRLDKTFLYFHIPLHHVSSLSCATEDATDQTVQGKLNGSGSGGITRLDLCLHTPGHLIVPAQDSLEPKRAATARAIDSLTSLATSLVFSLYVQHTVFSKARLRLLEASISPLIQPPTKPSTQTSTEPQAPTDFQDLQDLRSLYNGKGGKRWIPIDDGTASTASDSAASTVAVDTPPGYGPPPPQYDEVAPRTPEPKQHGKRPRHRVSSGSSDSSEARPSKRSGVPSYLDDEDAPAYREKGNLAYPEKSSPSFPDDKGGPSSTTRETLFAQMELLVRGQHAYIQQQQTHILQQQEHIKQQGTDIKRLLVTTAELEHQVAVMQERLDEAGSKVDTLDAGIVELGQDLDEVKCSIPDTEEMVQDLGGKIEHEVREQVEQRLQDVFSRIGSVLTD</sequence>
<accession>A0ABR2IQQ1</accession>
<feature type="region of interest" description="Disordered" evidence="1">
    <location>
        <begin position="189"/>
        <end position="339"/>
    </location>
</feature>
<reference evidence="2 3" key="1">
    <citation type="journal article" date="2024" name="IMA Fungus">
        <title>Apiospora arundinis, a panoply of carbohydrate-active enzymes and secondary metabolites.</title>
        <authorList>
            <person name="Sorensen T."/>
            <person name="Petersen C."/>
            <person name="Muurmann A.T."/>
            <person name="Christiansen J.V."/>
            <person name="Brundto M.L."/>
            <person name="Overgaard C.K."/>
            <person name="Boysen A.T."/>
            <person name="Wollenberg R.D."/>
            <person name="Larsen T.O."/>
            <person name="Sorensen J.L."/>
            <person name="Nielsen K.L."/>
            <person name="Sondergaard T.E."/>
        </authorList>
    </citation>
    <scope>NUCLEOTIDE SEQUENCE [LARGE SCALE GENOMIC DNA]</scope>
    <source>
        <strain evidence="2 3">AAU 773</strain>
    </source>
</reference>
<gene>
    <name evidence="2" type="ORF">PGQ11_005846</name>
</gene>
<protein>
    <submittedName>
        <fullName evidence="2">Centrosome-associated protein</fullName>
    </submittedName>
</protein>
<feature type="compositionally biased region" description="Low complexity" evidence="1">
    <location>
        <begin position="196"/>
        <end position="205"/>
    </location>
</feature>
<name>A0ABR2IQQ1_9PEZI</name>
<dbReference type="EMBL" id="JAPCWZ010000004">
    <property type="protein sequence ID" value="KAK8867268.1"/>
    <property type="molecule type" value="Genomic_DNA"/>
</dbReference>
<keyword evidence="3" id="KW-1185">Reference proteome</keyword>
<comment type="caution">
    <text evidence="2">The sequence shown here is derived from an EMBL/GenBank/DDBJ whole genome shotgun (WGS) entry which is preliminary data.</text>
</comment>
<proteinExistence type="predicted"/>
<evidence type="ECO:0000313" key="3">
    <source>
        <dbReference type="Proteomes" id="UP001390339"/>
    </source>
</evidence>
<dbReference type="Proteomes" id="UP001390339">
    <property type="component" value="Unassembled WGS sequence"/>
</dbReference>
<evidence type="ECO:0000313" key="2">
    <source>
        <dbReference type="EMBL" id="KAK8867268.1"/>
    </source>
</evidence>
<feature type="compositionally biased region" description="Low complexity" evidence="1">
    <location>
        <begin position="232"/>
        <end position="253"/>
    </location>
</feature>
<organism evidence="2 3">
    <name type="scientific">Apiospora arundinis</name>
    <dbReference type="NCBI Taxonomy" id="335852"/>
    <lineage>
        <taxon>Eukaryota</taxon>
        <taxon>Fungi</taxon>
        <taxon>Dikarya</taxon>
        <taxon>Ascomycota</taxon>
        <taxon>Pezizomycotina</taxon>
        <taxon>Sordariomycetes</taxon>
        <taxon>Xylariomycetidae</taxon>
        <taxon>Amphisphaeriales</taxon>
        <taxon>Apiosporaceae</taxon>
        <taxon>Apiospora</taxon>
    </lineage>
</organism>
<evidence type="ECO:0000256" key="1">
    <source>
        <dbReference type="SAM" id="MobiDB-lite"/>
    </source>
</evidence>